<accession>A0A0V0R3V6</accession>
<proteinExistence type="predicted"/>
<comment type="caution">
    <text evidence="1">The sequence shown here is derived from an EMBL/GenBank/DDBJ whole genome shotgun (WGS) entry which is preliminary data.</text>
</comment>
<reference evidence="1 2" key="1">
    <citation type="journal article" date="2015" name="Sci. Rep.">
        <title>Genome of the facultative scuticociliatosis pathogen Pseudocohnilembus persalinus provides insight into its virulence through horizontal gene transfer.</title>
        <authorList>
            <person name="Xiong J."/>
            <person name="Wang G."/>
            <person name="Cheng J."/>
            <person name="Tian M."/>
            <person name="Pan X."/>
            <person name="Warren A."/>
            <person name="Jiang C."/>
            <person name="Yuan D."/>
            <person name="Miao W."/>
        </authorList>
    </citation>
    <scope>NUCLEOTIDE SEQUENCE [LARGE SCALE GENOMIC DNA]</scope>
    <source>
        <strain evidence="1">36N120E</strain>
    </source>
</reference>
<dbReference type="InParanoid" id="A0A0V0R3V6"/>
<protein>
    <submittedName>
        <fullName evidence="1">Uncharacterized protein</fullName>
    </submittedName>
</protein>
<organism evidence="1 2">
    <name type="scientific">Pseudocohnilembus persalinus</name>
    <name type="common">Ciliate</name>
    <dbReference type="NCBI Taxonomy" id="266149"/>
    <lineage>
        <taxon>Eukaryota</taxon>
        <taxon>Sar</taxon>
        <taxon>Alveolata</taxon>
        <taxon>Ciliophora</taxon>
        <taxon>Intramacronucleata</taxon>
        <taxon>Oligohymenophorea</taxon>
        <taxon>Scuticociliatia</taxon>
        <taxon>Philasterida</taxon>
        <taxon>Pseudocohnilembidae</taxon>
        <taxon>Pseudocohnilembus</taxon>
    </lineage>
</organism>
<keyword evidence="2" id="KW-1185">Reference proteome</keyword>
<evidence type="ECO:0000313" key="1">
    <source>
        <dbReference type="EMBL" id="KRX09177.1"/>
    </source>
</evidence>
<dbReference type="AlphaFoldDB" id="A0A0V0R3V6"/>
<dbReference type="Proteomes" id="UP000054937">
    <property type="component" value="Unassembled WGS sequence"/>
</dbReference>
<sequence>MNLNLKQKLKKNQPIQLQSIDLLSANSYSQQQKGKILISPQNNTDNWNNIDLKDSCQKYQNNEKKNQENIGFSSILNSNYRNSNSEFNLLKQSQKQSIIFSDINTKKKESQKSYNLVLKQIEQQRIKQEQNDQSNINLEVNPQQIQQDKQEFNLLKKEKDQLKSNYIKFADTNYIQGRLADVYKNMLTGQLKRHEFDKLLQLYLNKGNQYGGNYIKEEQFNKGDVILKFPNPESQKHKAETFQRAPYFDLINLQSFFQKIIKSDALQQQQLVFNPLLFLKICYISSDNDVEEISIFYHSFQQAFIQLDNYYTDAEKAEIQQLKKSIKNIEAYILTNKTKKDNKASQALVQQKKKLLKLENNNKKKTTGGQFFSYQFNEQKYEELKDDLVAIRKKQYLDNILTENNQDSHLVSK</sequence>
<dbReference type="EMBL" id="LDAU01000053">
    <property type="protein sequence ID" value="KRX09177.1"/>
    <property type="molecule type" value="Genomic_DNA"/>
</dbReference>
<gene>
    <name evidence="1" type="ORF">PPERSA_05846</name>
</gene>
<name>A0A0V0R3V6_PSEPJ</name>
<evidence type="ECO:0000313" key="2">
    <source>
        <dbReference type="Proteomes" id="UP000054937"/>
    </source>
</evidence>